<accession>A0ABV9LSY6</accession>
<dbReference type="Pfam" id="PF00271">
    <property type="entry name" value="Helicase_C"/>
    <property type="match status" value="1"/>
</dbReference>
<dbReference type="EC" id="3.6.4.13" evidence="5"/>
<evidence type="ECO:0000259" key="3">
    <source>
        <dbReference type="PROSITE" id="PS51192"/>
    </source>
</evidence>
<keyword evidence="2 5" id="KW-0347">Helicase</keyword>
<feature type="domain" description="Helicase ATP-binding" evidence="3">
    <location>
        <begin position="1"/>
        <end position="94"/>
    </location>
</feature>
<dbReference type="NCBIfam" id="TIGR01970">
    <property type="entry name" value="DEAH_box_HrpB"/>
    <property type="match status" value="1"/>
</dbReference>
<gene>
    <name evidence="5" type="primary">hrpB</name>
    <name evidence="5" type="ORF">ACFO4O_02065</name>
</gene>
<proteinExistence type="predicted"/>
<evidence type="ECO:0000313" key="5">
    <source>
        <dbReference type="EMBL" id="MFC4698945.1"/>
    </source>
</evidence>
<dbReference type="Gene3D" id="1.20.120.1080">
    <property type="match status" value="1"/>
</dbReference>
<keyword evidence="2 5" id="KW-0067">ATP-binding</keyword>
<dbReference type="CDD" id="cd18791">
    <property type="entry name" value="SF2_C_RHA"/>
    <property type="match status" value="1"/>
</dbReference>
<dbReference type="PROSITE" id="PS51192">
    <property type="entry name" value="HELICASE_ATP_BIND_1"/>
    <property type="match status" value="1"/>
</dbReference>
<dbReference type="PANTHER" id="PTHR43519:SF1">
    <property type="entry name" value="ATP-DEPENDENT RNA HELICASE HRPB"/>
    <property type="match status" value="1"/>
</dbReference>
<dbReference type="EMBL" id="JBHSGU010000002">
    <property type="protein sequence ID" value="MFC4698945.1"/>
    <property type="molecule type" value="Genomic_DNA"/>
</dbReference>
<dbReference type="PROSITE" id="PS51194">
    <property type="entry name" value="HELICASE_CTER"/>
    <property type="match status" value="1"/>
</dbReference>
<keyword evidence="1 5" id="KW-0378">Hydrolase</keyword>
<dbReference type="SUPFAM" id="SSF52540">
    <property type="entry name" value="P-loop containing nucleoside triphosphate hydrolases"/>
    <property type="match status" value="2"/>
</dbReference>
<dbReference type="InterPro" id="IPR010225">
    <property type="entry name" value="HrpB"/>
</dbReference>
<keyword evidence="6" id="KW-1185">Reference proteome</keyword>
<dbReference type="RefSeq" id="WP_382408188.1">
    <property type="nucleotide sequence ID" value="NZ_JBHSGU010000002.1"/>
</dbReference>
<reference evidence="6" key="1">
    <citation type="journal article" date="2019" name="Int. J. Syst. Evol. Microbiol.">
        <title>The Global Catalogue of Microorganisms (GCM) 10K type strain sequencing project: providing services to taxonomists for standard genome sequencing and annotation.</title>
        <authorList>
            <consortium name="The Broad Institute Genomics Platform"/>
            <consortium name="The Broad Institute Genome Sequencing Center for Infectious Disease"/>
            <person name="Wu L."/>
            <person name="Ma J."/>
        </authorList>
    </citation>
    <scope>NUCLEOTIDE SEQUENCE [LARGE SCALE GENOMIC DNA]</scope>
    <source>
        <strain evidence="6">KACC 12507</strain>
    </source>
</reference>
<organism evidence="5 6">
    <name type="scientific">Glaciecola siphonariae</name>
    <dbReference type="NCBI Taxonomy" id="521012"/>
    <lineage>
        <taxon>Bacteria</taxon>
        <taxon>Pseudomonadati</taxon>
        <taxon>Pseudomonadota</taxon>
        <taxon>Gammaproteobacteria</taxon>
        <taxon>Alteromonadales</taxon>
        <taxon>Alteromonadaceae</taxon>
        <taxon>Glaciecola</taxon>
    </lineage>
</organism>
<dbReference type="SMART" id="SM00490">
    <property type="entry name" value="HELICc"/>
    <property type="match status" value="1"/>
</dbReference>
<dbReference type="GO" id="GO:0003724">
    <property type="term" value="F:RNA helicase activity"/>
    <property type="evidence" value="ECO:0007669"/>
    <property type="project" value="UniProtKB-EC"/>
</dbReference>
<evidence type="ECO:0000259" key="4">
    <source>
        <dbReference type="PROSITE" id="PS51194"/>
    </source>
</evidence>
<dbReference type="InterPro" id="IPR001650">
    <property type="entry name" value="Helicase_C-like"/>
</dbReference>
<dbReference type="Gene3D" id="3.40.50.300">
    <property type="entry name" value="P-loop containing nucleotide triphosphate hydrolases"/>
    <property type="match status" value="2"/>
</dbReference>
<evidence type="ECO:0000256" key="1">
    <source>
        <dbReference type="ARBA" id="ARBA00022801"/>
    </source>
</evidence>
<sequence>MRGESRISANTRLEIVTEGVLTRMLQSNPELPGVALVIFDEFHERNIHADFALALCIESQQALREDLKLLVMSATLDGLDFNKLLPNAPVLHSQGKAFDVDVVYRPLKSLQNHSTALAAQVSAVLMEVFAQHTQDILIFLPSVFDIHKTMDMIQAKLQENAAVYPLYANLSKEQQLSALYPNTEGKRKVILATNIAETSLTIDGIEVVIDSGLEKVSVFDLSRGVTQLTTQRISQASATQRAGRAGRLMPGTCYRLWAKEQHERLWAHSVPQILQSDIAQFMLEAAVWGSDIKQLVLLDYPSDAQVQQAHEKLQRQGLIDTHGKPTRLGREVHGLSGDIDLALMLIRSKALSAAHLSMACAAAALLETKDVLATSSSPELSMRMSFIQNAPQHPVWRQVKQWHQKLGVAQSSWPIHDLGLVLAFGFTQWIAQNKGDGRLLLANGKGAMLNQEAAQALASHPWCVVCHMQLTDVQSGSAMVRLCEPLGKADLNEHFAHVYTTRNELFWDEAKQRFSAAQNHYFASIKTKSVPMGVPEDDLLLPAWLGLLQDKINKFGASALALDERSEQLLLRLVLLSGFDSSTKDNAANDSDDLDDVQDKAQMLSEQCADWLIQSIEQWLIPALSGKTTWQQLTKLGFYQLMSQHLDYHQSKRLNEQLPEGLSIPTGRKASLRYENSGKVYLSVRMQELYGMREHPTLLGGKLPITIELLSPASRPLQTTQDISRFWSGSYRDIQKEMKGRYPRHFWPDDPAHAKATAATKKKM</sequence>
<evidence type="ECO:0000256" key="2">
    <source>
        <dbReference type="ARBA" id="ARBA00022806"/>
    </source>
</evidence>
<dbReference type="InterPro" id="IPR027417">
    <property type="entry name" value="P-loop_NTPase"/>
</dbReference>
<dbReference type="InterPro" id="IPR014001">
    <property type="entry name" value="Helicase_ATP-bd"/>
</dbReference>
<dbReference type="PANTHER" id="PTHR43519">
    <property type="entry name" value="ATP-DEPENDENT RNA HELICASE HRPB"/>
    <property type="match status" value="1"/>
</dbReference>
<comment type="caution">
    <text evidence="5">The sequence shown here is derived from an EMBL/GenBank/DDBJ whole genome shotgun (WGS) entry which is preliminary data.</text>
</comment>
<dbReference type="Proteomes" id="UP001595897">
    <property type="component" value="Unassembled WGS sequence"/>
</dbReference>
<dbReference type="GO" id="GO:0016787">
    <property type="term" value="F:hydrolase activity"/>
    <property type="evidence" value="ECO:0007669"/>
    <property type="project" value="UniProtKB-KW"/>
</dbReference>
<keyword evidence="2 5" id="KW-0547">Nucleotide-binding</keyword>
<feature type="domain" description="Helicase C-terminal" evidence="4">
    <location>
        <begin position="120"/>
        <end position="289"/>
    </location>
</feature>
<protein>
    <submittedName>
        <fullName evidence="5">ATP-dependent helicase HrpB</fullName>
        <ecNumber evidence="5">3.6.4.13</ecNumber>
    </submittedName>
</protein>
<evidence type="ECO:0000313" key="6">
    <source>
        <dbReference type="Proteomes" id="UP001595897"/>
    </source>
</evidence>
<name>A0ABV9LSY6_9ALTE</name>
<dbReference type="InterPro" id="IPR013689">
    <property type="entry name" value="RNA_helicase_ATP-dep_HrpB_C"/>
</dbReference>
<dbReference type="Pfam" id="PF08482">
    <property type="entry name" value="HrpB_C"/>
    <property type="match status" value="1"/>
</dbReference>